<feature type="signal peptide" evidence="2">
    <location>
        <begin position="1"/>
        <end position="20"/>
    </location>
</feature>
<evidence type="ECO:0000256" key="1">
    <source>
        <dbReference type="SAM" id="MobiDB-lite"/>
    </source>
</evidence>
<feature type="region of interest" description="Disordered" evidence="1">
    <location>
        <begin position="20"/>
        <end position="43"/>
    </location>
</feature>
<keyword evidence="2" id="KW-0732">Signal</keyword>
<evidence type="ECO:0000256" key="2">
    <source>
        <dbReference type="SAM" id="SignalP"/>
    </source>
</evidence>
<feature type="region of interest" description="Disordered" evidence="1">
    <location>
        <begin position="78"/>
        <end position="139"/>
    </location>
</feature>
<feature type="compositionally biased region" description="Basic and acidic residues" evidence="1">
    <location>
        <begin position="110"/>
        <end position="123"/>
    </location>
</feature>
<dbReference type="RefSeq" id="WP_317489112.1">
    <property type="nucleotide sequence ID" value="NZ_CP136051.1"/>
</dbReference>
<sequence>MKRIVITFIGVMVAATSLMAQEEQSSSKTQKHAQRTPEERAKEMTTRLKEELNLTDQQSEELYAIHLKYAEERKGVLDAGKEEREAQRTEIKSINDKQKAEMKTVLTEEQVAKLDQMQEERMQKRGNRPHRGSERRGRG</sequence>
<evidence type="ECO:0000313" key="4">
    <source>
        <dbReference type="Proteomes" id="UP001302349"/>
    </source>
</evidence>
<reference evidence="3 4" key="1">
    <citation type="journal article" date="2023" name="Microbiol. Resour. Announc.">
        <title>Complete Genome Sequence of Imperialibacter roseus strain P4T.</title>
        <authorList>
            <person name="Tizabi D.R."/>
            <person name="Bachvaroff T."/>
            <person name="Hill R.T."/>
        </authorList>
    </citation>
    <scope>NUCLEOTIDE SEQUENCE [LARGE SCALE GENOMIC DNA]</scope>
    <source>
        <strain evidence="3 4">P4T</strain>
    </source>
</reference>
<name>A0ABZ0IMX6_9BACT</name>
<dbReference type="EMBL" id="CP136051">
    <property type="protein sequence ID" value="WOK06388.1"/>
    <property type="molecule type" value="Genomic_DNA"/>
</dbReference>
<keyword evidence="4" id="KW-1185">Reference proteome</keyword>
<protein>
    <recommendedName>
        <fullName evidence="5">DUF4890 domain-containing protein</fullName>
    </recommendedName>
</protein>
<evidence type="ECO:0000313" key="3">
    <source>
        <dbReference type="EMBL" id="WOK06388.1"/>
    </source>
</evidence>
<feature type="compositionally biased region" description="Basic and acidic residues" evidence="1">
    <location>
        <begin position="78"/>
        <end position="102"/>
    </location>
</feature>
<evidence type="ECO:0008006" key="5">
    <source>
        <dbReference type="Google" id="ProtNLM"/>
    </source>
</evidence>
<feature type="chain" id="PRO_5047510537" description="DUF4890 domain-containing protein" evidence="2">
    <location>
        <begin position="21"/>
        <end position="139"/>
    </location>
</feature>
<proteinExistence type="predicted"/>
<organism evidence="3 4">
    <name type="scientific">Imperialibacter roseus</name>
    <dbReference type="NCBI Taxonomy" id="1324217"/>
    <lineage>
        <taxon>Bacteria</taxon>
        <taxon>Pseudomonadati</taxon>
        <taxon>Bacteroidota</taxon>
        <taxon>Cytophagia</taxon>
        <taxon>Cytophagales</taxon>
        <taxon>Flammeovirgaceae</taxon>
        <taxon>Imperialibacter</taxon>
    </lineage>
</organism>
<accession>A0ABZ0IMX6</accession>
<gene>
    <name evidence="3" type="ORF">RT717_25260</name>
</gene>
<dbReference type="Proteomes" id="UP001302349">
    <property type="component" value="Chromosome"/>
</dbReference>